<name>A0A1H9M8Q1_9GAMM</name>
<dbReference type="InterPro" id="IPR025743">
    <property type="entry name" value="TssM1_N"/>
</dbReference>
<keyword evidence="1" id="KW-0472">Membrane</keyword>
<dbReference type="InterPro" id="IPR017731">
    <property type="entry name" value="TssM1-like"/>
</dbReference>
<dbReference type="AlphaFoldDB" id="A0A1H9M8Q1"/>
<dbReference type="STRING" id="988801.SAMN05216522_1143"/>
<feature type="domain" description="Type VI secretion system IcmF C-terminal" evidence="2">
    <location>
        <begin position="1129"/>
        <end position="1230"/>
    </location>
</feature>
<evidence type="ECO:0000256" key="1">
    <source>
        <dbReference type="SAM" id="Phobius"/>
    </source>
</evidence>
<dbReference type="InterPro" id="IPR053156">
    <property type="entry name" value="T6SS_TssM-like"/>
</dbReference>
<feature type="transmembrane region" description="Helical" evidence="1">
    <location>
        <begin position="104"/>
        <end position="123"/>
    </location>
</feature>
<dbReference type="RefSeq" id="WP_092677980.1">
    <property type="nucleotide sequence ID" value="NZ_FOGC01000014.1"/>
</dbReference>
<evidence type="ECO:0000259" key="2">
    <source>
        <dbReference type="Pfam" id="PF06744"/>
    </source>
</evidence>
<dbReference type="Pfam" id="PF14331">
    <property type="entry name" value="IcmF-related_N"/>
    <property type="match status" value="1"/>
</dbReference>
<dbReference type="PROSITE" id="PS51257">
    <property type="entry name" value="PROKAR_LIPOPROTEIN"/>
    <property type="match status" value="1"/>
</dbReference>
<dbReference type="SUPFAM" id="SSF52540">
    <property type="entry name" value="P-loop containing nucleoside triphosphate hydrolases"/>
    <property type="match status" value="1"/>
</dbReference>
<keyword evidence="1" id="KW-1133">Transmembrane helix</keyword>
<organism evidence="5 6">
    <name type="scientific">Rosenbergiella nectarea</name>
    <dbReference type="NCBI Taxonomy" id="988801"/>
    <lineage>
        <taxon>Bacteria</taxon>
        <taxon>Pseudomonadati</taxon>
        <taxon>Pseudomonadota</taxon>
        <taxon>Gammaproteobacteria</taxon>
        <taxon>Enterobacterales</taxon>
        <taxon>Erwiniaceae</taxon>
        <taxon>Rosenbergiella</taxon>
    </lineage>
</organism>
<dbReference type="OrthoDB" id="9758229at2"/>
<feature type="domain" description="Type VI secretion system component TssM1 N-terminal" evidence="4">
    <location>
        <begin position="254"/>
        <end position="532"/>
    </location>
</feature>
<feature type="domain" description="IcmF-related" evidence="3">
    <location>
        <begin position="583"/>
        <end position="894"/>
    </location>
</feature>
<feature type="transmembrane region" description="Helical" evidence="1">
    <location>
        <begin position="47"/>
        <end position="65"/>
    </location>
</feature>
<dbReference type="PANTHER" id="PTHR36153:SF1">
    <property type="entry name" value="TYPE VI SECRETION SYSTEM COMPONENT TSSM1"/>
    <property type="match status" value="1"/>
</dbReference>
<evidence type="ECO:0000259" key="4">
    <source>
        <dbReference type="Pfam" id="PF14331"/>
    </source>
</evidence>
<dbReference type="Proteomes" id="UP000242515">
    <property type="component" value="Unassembled WGS sequence"/>
</dbReference>
<evidence type="ECO:0000313" key="5">
    <source>
        <dbReference type="EMBL" id="SER19951.1"/>
    </source>
</evidence>
<feature type="transmembrane region" description="Helical" evidence="1">
    <location>
        <begin position="71"/>
        <end position="92"/>
    </location>
</feature>
<dbReference type="InterPro" id="IPR010623">
    <property type="entry name" value="IcmF_C"/>
</dbReference>
<proteinExistence type="predicted"/>
<keyword evidence="1" id="KW-0812">Transmembrane</keyword>
<dbReference type="InterPro" id="IPR009612">
    <property type="entry name" value="IcmF-rel"/>
</dbReference>
<dbReference type="EMBL" id="FOGC01000014">
    <property type="protein sequence ID" value="SER19951.1"/>
    <property type="molecule type" value="Genomic_DNA"/>
</dbReference>
<keyword evidence="6" id="KW-1185">Reference proteome</keyword>
<dbReference type="InterPro" id="IPR027417">
    <property type="entry name" value="P-loop_NTPase"/>
</dbReference>
<dbReference type="NCBIfam" id="TIGR03348">
    <property type="entry name" value="VI_IcmF"/>
    <property type="match status" value="1"/>
</dbReference>
<dbReference type="Pfam" id="PF06761">
    <property type="entry name" value="IcmF-related"/>
    <property type="match status" value="1"/>
</dbReference>
<sequence>MSVLNRLFSGVIWPRVLLITLCVLLTAACWLLGPWLGFGEARPLEPVSSRIIVVVMLASVLMAYWLRLPLFISLTLVVLALIWVAGPWLLVGKGYPLRLPGHRLLLMAVVAFVALTYGVWRLLQALARNPALLSRWIKKPSSTQKNAAQANTAIHTAVARGMQYMRQIQQVIPRWQRFFGLRRATLPWFLMLGAPSAGKTALLLSSGQDFPLPEQLSRKNSEAPPTGSCECLFTNQAVFIDTAGRFVSETNDGEEEWSSLLSALKKSRPTQGINGAIVTLSVEDILHKTQTERLAMAAALRGRISEAREKLGVRFPIYVIVTKLDLLNGFTDFFRNLTLAEREQIWGVTLDWEKALPHASQNLHHQLKQEFDLLHHRLSSAVYLRQQEEYDLGDRKRLYAFPDDFAQLASIVNEMVNNIFFASRYDETDVFSALRGVYFTSSCQPQSFSLFNNQTLLQRWHQLVRDGKLSSLPSDKRSLSEEQVLLSENAWSKHYFLTQLFGEVIGRDGDLVRYNLQRHAASRLKNLFGHLACWGGAIWLTLALCNSYQLNHGYLNALDKKLSRVALQLENYTDEKAVNKLMPLLSTTRALAKYPGLNLNDPDQQWRYGLYTGYSIAAGADSLYHFVLQHYLLPELVKKAHDDLQLALNSSDDQRVWTALKSYLMLTRSTKGDYAWLVSQLSDSWLQSRTFSGVVDVEPLQSYLNDLFNLKTWQKSLSPADDTLITRARARLGEKDESARLWQRIEHDSAKSAPANLTLQAITGSESPQLFYLSDSELNQKGIPGLYTHAGWEQVVKKKMLTSLLLLQREDSWVMGETTGLKSLADLHNRVLTQYLQNYATYWQRFLDNLQLISLEEGQSGGATDIALNIALLRTMVSDHSPLTTVFQRVANETVLTSGSLPGNNKLSTVVNKGFADRSLIKQLLDDRFAALRTFVLGDTTKESGPTEFLQAQGNGLNGVLMLLRDQYTRFVVYNSAFANIGGQQMALESAQMGAQEDTWPAAVRNVVSPLLSATFNKVQQRDIARSTAAIGDGLGEVCRRSFQGRYPFADSKREVSVPDFVRFFAPGGIVDSWFKQNLAEKVDTSHYPWRFKGTSNTEGLAFFEQAAAIRALFFSGDDNQKPALNFSATVRFLAPEVREFILSFNGEALKYAHGPLTVQALNWSAVRQGSEISMALREDQAGALPDLHWQGPWALLHWLDAAETIRDTPDGNLLLQWGNGKKRVELQLDGLAVNGAMPGDVLRDFRCPETGTQDDAL</sequence>
<feature type="transmembrane region" description="Helical" evidence="1">
    <location>
        <begin position="12"/>
        <end position="35"/>
    </location>
</feature>
<dbReference type="Pfam" id="PF06744">
    <property type="entry name" value="IcmF_C"/>
    <property type="match status" value="1"/>
</dbReference>
<evidence type="ECO:0000313" key="6">
    <source>
        <dbReference type="Proteomes" id="UP000242515"/>
    </source>
</evidence>
<protein>
    <submittedName>
        <fullName evidence="5">Type VI secretion system protein ImpL</fullName>
    </submittedName>
</protein>
<gene>
    <name evidence="5" type="ORF">SAMN05216522_1143</name>
</gene>
<accession>A0A1H9M8Q1</accession>
<reference evidence="6" key="1">
    <citation type="submission" date="2016-10" db="EMBL/GenBank/DDBJ databases">
        <authorList>
            <person name="Varghese N."/>
            <person name="Submissions S."/>
        </authorList>
    </citation>
    <scope>NUCLEOTIDE SEQUENCE [LARGE SCALE GENOMIC DNA]</scope>
    <source>
        <strain evidence="6">8N4</strain>
    </source>
</reference>
<evidence type="ECO:0000259" key="3">
    <source>
        <dbReference type="Pfam" id="PF06761"/>
    </source>
</evidence>
<dbReference type="PANTHER" id="PTHR36153">
    <property type="entry name" value="INNER MEMBRANE PROTEIN-RELATED"/>
    <property type="match status" value="1"/>
</dbReference>